<dbReference type="Proteomes" id="UP000316096">
    <property type="component" value="Unassembled WGS sequence"/>
</dbReference>
<evidence type="ECO:0000313" key="3">
    <source>
        <dbReference type="Proteomes" id="UP000316096"/>
    </source>
</evidence>
<gene>
    <name evidence="2" type="ORF">FB559_8293</name>
</gene>
<feature type="region of interest" description="Disordered" evidence="1">
    <location>
        <begin position="1"/>
        <end position="25"/>
    </location>
</feature>
<feature type="region of interest" description="Disordered" evidence="1">
    <location>
        <begin position="173"/>
        <end position="223"/>
    </location>
</feature>
<proteinExistence type="predicted"/>
<evidence type="ECO:0000256" key="1">
    <source>
        <dbReference type="SAM" id="MobiDB-lite"/>
    </source>
</evidence>
<reference evidence="2 3" key="1">
    <citation type="submission" date="2019-06" db="EMBL/GenBank/DDBJ databases">
        <title>Sequencing the genomes of 1000 actinobacteria strains.</title>
        <authorList>
            <person name="Klenk H.-P."/>
        </authorList>
    </citation>
    <scope>NUCLEOTIDE SEQUENCE [LARGE SCALE GENOMIC DNA]</scope>
    <source>
        <strain evidence="2 3">DSM 102200</strain>
    </source>
</reference>
<accession>A0A543C1M3</accession>
<organism evidence="2 3">
    <name type="scientific">Actinoallomurus bryophytorum</name>
    <dbReference type="NCBI Taxonomy" id="1490222"/>
    <lineage>
        <taxon>Bacteria</taxon>
        <taxon>Bacillati</taxon>
        <taxon>Actinomycetota</taxon>
        <taxon>Actinomycetes</taxon>
        <taxon>Streptosporangiales</taxon>
        <taxon>Thermomonosporaceae</taxon>
        <taxon>Actinoallomurus</taxon>
    </lineage>
</organism>
<dbReference type="EMBL" id="VFOZ01000002">
    <property type="protein sequence ID" value="TQL90972.1"/>
    <property type="molecule type" value="Genomic_DNA"/>
</dbReference>
<comment type="caution">
    <text evidence="2">The sequence shown here is derived from an EMBL/GenBank/DDBJ whole genome shotgun (WGS) entry which is preliminary data.</text>
</comment>
<feature type="compositionally biased region" description="Gly residues" evidence="1">
    <location>
        <begin position="186"/>
        <end position="200"/>
    </location>
</feature>
<protein>
    <submittedName>
        <fullName evidence="2">Uncharacterized protein</fullName>
    </submittedName>
</protein>
<dbReference type="AlphaFoldDB" id="A0A543C1M3"/>
<name>A0A543C1M3_9ACTN</name>
<feature type="compositionally biased region" description="Polar residues" evidence="1">
    <location>
        <begin position="8"/>
        <end position="17"/>
    </location>
</feature>
<evidence type="ECO:0000313" key="2">
    <source>
        <dbReference type="EMBL" id="TQL90972.1"/>
    </source>
</evidence>
<keyword evidence="3" id="KW-1185">Reference proteome</keyword>
<sequence>MSVRGRSQVPTSMNALTGDSWRDSRSRVPPAEVSCFPVRSTGIIVNISVTKCKASLASCNHPSHDDSRNRRIGLDGLLILVFTRELDERRGAGAPGQTVPKASCGRTLVSTGSRISDHPGAYRHGGTGIPKLRRPRLGWAFMTQPNGPGRQRHLTEIVKRGAYRAACGHRVRRFGAGQARSRPQGAPGGQRSGGRQGRGGTRPRLGRRPAAMPPDAARRRGPVRAGSYLRERFSRIFMLISMGVPSNPNSSRSLRSMKRR</sequence>